<evidence type="ECO:0000256" key="7">
    <source>
        <dbReference type="SAM" id="Phobius"/>
    </source>
</evidence>
<gene>
    <name evidence="10" type="ORF">BKA08_003674</name>
</gene>
<dbReference type="Gene3D" id="2.30.30.60">
    <property type="match status" value="1"/>
</dbReference>
<protein>
    <submittedName>
        <fullName evidence="10">Small-conductance mechanosensitive channel</fullName>
    </submittedName>
</protein>
<dbReference type="GO" id="GO:0008381">
    <property type="term" value="F:mechanosensitive monoatomic ion channel activity"/>
    <property type="evidence" value="ECO:0007669"/>
    <property type="project" value="InterPro"/>
</dbReference>
<dbReference type="InterPro" id="IPR010920">
    <property type="entry name" value="LSM_dom_sf"/>
</dbReference>
<evidence type="ECO:0000256" key="5">
    <source>
        <dbReference type="ARBA" id="ARBA00022989"/>
    </source>
</evidence>
<dbReference type="Gene3D" id="3.30.70.100">
    <property type="match status" value="1"/>
</dbReference>
<dbReference type="EMBL" id="JACCBE010000001">
    <property type="protein sequence ID" value="NYD59436.1"/>
    <property type="molecule type" value="Genomic_DNA"/>
</dbReference>
<dbReference type="InterPro" id="IPR049278">
    <property type="entry name" value="MS_channel_C"/>
</dbReference>
<comment type="caution">
    <text evidence="10">The sequence shown here is derived from an EMBL/GenBank/DDBJ whole genome shotgun (WGS) entry which is preliminary data.</text>
</comment>
<evidence type="ECO:0000256" key="4">
    <source>
        <dbReference type="ARBA" id="ARBA00022692"/>
    </source>
</evidence>
<evidence type="ECO:0000313" key="11">
    <source>
        <dbReference type="Proteomes" id="UP000516957"/>
    </source>
</evidence>
<dbReference type="Gene3D" id="1.10.287.1260">
    <property type="match status" value="1"/>
</dbReference>
<evidence type="ECO:0000259" key="9">
    <source>
        <dbReference type="Pfam" id="PF21082"/>
    </source>
</evidence>
<dbReference type="InterPro" id="IPR008910">
    <property type="entry name" value="MSC_TM_helix"/>
</dbReference>
<feature type="domain" description="Mechanosensitive ion channel MscS C-terminal" evidence="9">
    <location>
        <begin position="175"/>
        <end position="260"/>
    </location>
</feature>
<organism evidence="10 11">
    <name type="scientific">Nocardioides marinisabuli</name>
    <dbReference type="NCBI Taxonomy" id="419476"/>
    <lineage>
        <taxon>Bacteria</taxon>
        <taxon>Bacillati</taxon>
        <taxon>Actinomycetota</taxon>
        <taxon>Actinomycetes</taxon>
        <taxon>Propionibacteriales</taxon>
        <taxon>Nocardioidaceae</taxon>
        <taxon>Nocardioides</taxon>
    </lineage>
</organism>
<reference evidence="10 11" key="1">
    <citation type="submission" date="2020-07" db="EMBL/GenBank/DDBJ databases">
        <title>Sequencing the genomes of 1000 actinobacteria strains.</title>
        <authorList>
            <person name="Klenk H.-P."/>
        </authorList>
    </citation>
    <scope>NUCLEOTIDE SEQUENCE [LARGE SCALE GENOMIC DNA]</scope>
    <source>
        <strain evidence="10 11">DSM 18965</strain>
    </source>
</reference>
<keyword evidence="11" id="KW-1185">Reference proteome</keyword>
<dbReference type="SUPFAM" id="SSF82689">
    <property type="entry name" value="Mechanosensitive channel protein MscS (YggB), C-terminal domain"/>
    <property type="match status" value="1"/>
</dbReference>
<dbReference type="Pfam" id="PF05552">
    <property type="entry name" value="MS_channel_1st_1"/>
    <property type="match status" value="1"/>
</dbReference>
<dbReference type="Pfam" id="PF21082">
    <property type="entry name" value="MS_channel_3rd"/>
    <property type="match status" value="1"/>
</dbReference>
<feature type="transmembrane region" description="Helical" evidence="7">
    <location>
        <begin position="20"/>
        <end position="39"/>
    </location>
</feature>
<dbReference type="AlphaFoldDB" id="A0A7Y9JSK5"/>
<dbReference type="PANTHER" id="PTHR30221">
    <property type="entry name" value="SMALL-CONDUCTANCE MECHANOSENSITIVE CHANNEL"/>
    <property type="match status" value="1"/>
</dbReference>
<feature type="domain" description="Mechanosensitive ion channel MscS" evidence="8">
    <location>
        <begin position="102"/>
        <end position="163"/>
    </location>
</feature>
<dbReference type="SUPFAM" id="SSF82861">
    <property type="entry name" value="Mechanosensitive channel protein MscS (YggB), transmembrane region"/>
    <property type="match status" value="1"/>
</dbReference>
<evidence type="ECO:0000256" key="3">
    <source>
        <dbReference type="ARBA" id="ARBA00022475"/>
    </source>
</evidence>
<comment type="subcellular location">
    <subcellularLocation>
        <location evidence="1">Cell membrane</location>
        <topology evidence="1">Multi-pass membrane protein</topology>
    </subcellularLocation>
</comment>
<keyword evidence="3" id="KW-1003">Cell membrane</keyword>
<evidence type="ECO:0000256" key="6">
    <source>
        <dbReference type="ARBA" id="ARBA00023136"/>
    </source>
</evidence>
<proteinExistence type="inferred from homology"/>
<dbReference type="InterPro" id="IPR023408">
    <property type="entry name" value="MscS_beta-dom_sf"/>
</dbReference>
<dbReference type="RefSeq" id="WP_179616885.1">
    <property type="nucleotide sequence ID" value="NZ_CP059163.1"/>
</dbReference>
<dbReference type="InterPro" id="IPR045275">
    <property type="entry name" value="MscS_archaea/bacteria_type"/>
</dbReference>
<dbReference type="InterPro" id="IPR011014">
    <property type="entry name" value="MscS_channel_TM-2"/>
</dbReference>
<dbReference type="SUPFAM" id="SSF50182">
    <property type="entry name" value="Sm-like ribonucleoproteins"/>
    <property type="match status" value="1"/>
</dbReference>
<evidence type="ECO:0000313" key="10">
    <source>
        <dbReference type="EMBL" id="NYD59436.1"/>
    </source>
</evidence>
<evidence type="ECO:0000259" key="8">
    <source>
        <dbReference type="Pfam" id="PF00924"/>
    </source>
</evidence>
<dbReference type="GO" id="GO:0005886">
    <property type="term" value="C:plasma membrane"/>
    <property type="evidence" value="ECO:0007669"/>
    <property type="project" value="UniProtKB-SubCell"/>
</dbReference>
<dbReference type="InterPro" id="IPR011066">
    <property type="entry name" value="MscS_channel_C_sf"/>
</dbReference>
<name>A0A7Y9JSK5_9ACTN</name>
<dbReference type="Pfam" id="PF00924">
    <property type="entry name" value="MS_channel_2nd"/>
    <property type="match status" value="1"/>
</dbReference>
<dbReference type="PANTHER" id="PTHR30221:SF1">
    <property type="entry name" value="SMALL-CONDUCTANCE MECHANOSENSITIVE CHANNEL"/>
    <property type="match status" value="1"/>
</dbReference>
<dbReference type="Proteomes" id="UP000516957">
    <property type="component" value="Unassembled WGS sequence"/>
</dbReference>
<comment type="similarity">
    <text evidence="2">Belongs to the MscS (TC 1.A.23) family.</text>
</comment>
<feature type="transmembrane region" description="Helical" evidence="7">
    <location>
        <begin position="59"/>
        <end position="77"/>
    </location>
</feature>
<evidence type="ECO:0000256" key="2">
    <source>
        <dbReference type="ARBA" id="ARBA00008017"/>
    </source>
</evidence>
<keyword evidence="4 7" id="KW-0812">Transmembrane</keyword>
<dbReference type="InterPro" id="IPR006685">
    <property type="entry name" value="MscS_channel_2nd"/>
</dbReference>
<sequence length="294" mass="31410">MGDKAADLLDALVGAGPRVLLALGVVVLGYLLSRGLRWVLQRLLRSRHTPSFTTVMSKLAGWVLLFLAVMAAVVLVFPSVKPVNMLAGLGFFSVAAGFAFQDILENLLSGLLLILRQPFRSGDQISVGEVSGTVQAITIRETRLRTFDGQLVLIPNRDVYKAVITVRTHFPSRRVAFVVGIAYENDTGEACREIRAALEENLPRVDDTPEPEAVVTQLGVSTVDIEARFWCAPDQHDVVLATDAAIRSVKAALDGAGIEMPADIVVLQATPSLRAAISGEAEVTPGGGVRDSSG</sequence>
<keyword evidence="5 7" id="KW-1133">Transmembrane helix</keyword>
<keyword evidence="6 7" id="KW-0472">Membrane</keyword>
<accession>A0A7Y9JSK5</accession>
<evidence type="ECO:0000256" key="1">
    <source>
        <dbReference type="ARBA" id="ARBA00004651"/>
    </source>
</evidence>